<comment type="subunit">
    <text evidence="4">Monomer.</text>
</comment>
<keyword evidence="4" id="KW-0694">RNA-binding</keyword>
<keyword evidence="4" id="KW-0378">Hydrolase</keyword>
<dbReference type="PRINTS" id="PR00315">
    <property type="entry name" value="ELONGATNFCT"/>
</dbReference>
<dbReference type="InterPro" id="IPR042116">
    <property type="entry name" value="TypA/BipA_C"/>
</dbReference>
<dbReference type="InterPro" id="IPR035647">
    <property type="entry name" value="EFG_III/V"/>
</dbReference>
<dbReference type="Gene3D" id="2.40.50.250">
    <property type="entry name" value="bipa protein"/>
    <property type="match status" value="1"/>
</dbReference>
<dbReference type="SUPFAM" id="SSF52540">
    <property type="entry name" value="P-loop containing nucleoside triphosphate hydrolases"/>
    <property type="match status" value="1"/>
</dbReference>
<keyword evidence="4" id="KW-0699">rRNA-binding</keyword>
<comment type="caution">
    <text evidence="6">The sequence shown here is derived from an EMBL/GenBank/DDBJ whole genome shotgun (WGS) entry which is preliminary data.</text>
</comment>
<evidence type="ECO:0000256" key="4">
    <source>
        <dbReference type="HAMAP-Rule" id="MF_00849"/>
    </source>
</evidence>
<dbReference type="GO" id="GO:0000049">
    <property type="term" value="F:tRNA binding"/>
    <property type="evidence" value="ECO:0007669"/>
    <property type="project" value="UniProtKB-KW"/>
</dbReference>
<dbReference type="FunFam" id="2.40.50.250:FF:000001">
    <property type="entry name" value="GTP-binding protein TypA"/>
    <property type="match status" value="1"/>
</dbReference>
<dbReference type="GO" id="GO:0010467">
    <property type="term" value="P:gene expression"/>
    <property type="evidence" value="ECO:0007669"/>
    <property type="project" value="UniProtKB-ARBA"/>
</dbReference>
<dbReference type="SUPFAM" id="SSF50447">
    <property type="entry name" value="Translation proteins"/>
    <property type="match status" value="1"/>
</dbReference>
<dbReference type="FunFam" id="3.30.70.240:FF:000002">
    <property type="entry name" value="GTP-binding protein TypA"/>
    <property type="match status" value="1"/>
</dbReference>
<dbReference type="InterPro" id="IPR048876">
    <property type="entry name" value="BipA_C"/>
</dbReference>
<dbReference type="InterPro" id="IPR027417">
    <property type="entry name" value="P-loop_NTPase"/>
</dbReference>
<dbReference type="GO" id="GO:0043022">
    <property type="term" value="F:ribosome binding"/>
    <property type="evidence" value="ECO:0007669"/>
    <property type="project" value="UniProtKB-UniRule"/>
</dbReference>
<dbReference type="InterPro" id="IPR047042">
    <property type="entry name" value="BipA_II"/>
</dbReference>
<feature type="binding site" evidence="4">
    <location>
        <begin position="17"/>
        <end position="22"/>
    </location>
    <ligand>
        <name>GTP</name>
        <dbReference type="ChEBI" id="CHEBI:37565"/>
    </ligand>
</feature>
<dbReference type="NCBIfam" id="TIGR01394">
    <property type="entry name" value="TypA_BipA"/>
    <property type="match status" value="1"/>
</dbReference>
<keyword evidence="7" id="KW-1185">Reference proteome</keyword>
<dbReference type="InterPro" id="IPR006298">
    <property type="entry name" value="BipA"/>
</dbReference>
<dbReference type="InterPro" id="IPR000640">
    <property type="entry name" value="EFG_V-like"/>
</dbReference>
<dbReference type="SMART" id="SM00838">
    <property type="entry name" value="EFG_C"/>
    <property type="match status" value="1"/>
</dbReference>
<dbReference type="Pfam" id="PF21018">
    <property type="entry name" value="BipA_C"/>
    <property type="match status" value="1"/>
</dbReference>
<dbReference type="FunFam" id="3.40.50.300:FF:000055">
    <property type="entry name" value="GTP-binding protein TypA"/>
    <property type="match status" value="1"/>
</dbReference>
<dbReference type="GO" id="GO:0005829">
    <property type="term" value="C:cytosol"/>
    <property type="evidence" value="ECO:0007669"/>
    <property type="project" value="TreeGrafter"/>
</dbReference>
<evidence type="ECO:0000313" key="6">
    <source>
        <dbReference type="EMBL" id="KRL04643.1"/>
    </source>
</evidence>
<dbReference type="InterPro" id="IPR047041">
    <property type="entry name" value="BipA_GTP-bd_dom"/>
</dbReference>
<comment type="subcellular location">
    <subcellularLocation>
        <location evidence="4">Cytoplasm</location>
    </subcellularLocation>
    <text evidence="4">Binds to ribosomes.</text>
</comment>
<dbReference type="Gene3D" id="3.40.50.300">
    <property type="entry name" value="P-loop containing nucleotide triphosphate hydrolases"/>
    <property type="match status" value="1"/>
</dbReference>
<gene>
    <name evidence="4" type="primary">bipA</name>
    <name evidence="6" type="ORF">FD46_GL001777</name>
</gene>
<dbReference type="SUPFAM" id="SSF54980">
    <property type="entry name" value="EF-G C-terminal domain-like"/>
    <property type="match status" value="2"/>
</dbReference>
<dbReference type="PROSITE" id="PS51722">
    <property type="entry name" value="G_TR_2"/>
    <property type="match status" value="1"/>
</dbReference>
<comment type="catalytic activity">
    <reaction evidence="3 4">
        <text>GTP + H2O = GDP + phosphate + H(+)</text>
        <dbReference type="Rhea" id="RHEA:19669"/>
        <dbReference type="ChEBI" id="CHEBI:15377"/>
        <dbReference type="ChEBI" id="CHEBI:15378"/>
        <dbReference type="ChEBI" id="CHEBI:37565"/>
        <dbReference type="ChEBI" id="CHEBI:43474"/>
        <dbReference type="ChEBI" id="CHEBI:58189"/>
    </reaction>
</comment>
<keyword evidence="2 4" id="KW-0342">GTP-binding</keyword>
<reference evidence="6 7" key="1">
    <citation type="journal article" date="2015" name="Genome Announc.">
        <title>Expanding the biotechnology potential of lactobacilli through comparative genomics of 213 strains and associated genera.</title>
        <authorList>
            <person name="Sun Z."/>
            <person name="Harris H.M."/>
            <person name="McCann A."/>
            <person name="Guo C."/>
            <person name="Argimon S."/>
            <person name="Zhang W."/>
            <person name="Yang X."/>
            <person name="Jeffery I.B."/>
            <person name="Cooney J.C."/>
            <person name="Kagawa T.F."/>
            <person name="Liu W."/>
            <person name="Song Y."/>
            <person name="Salvetti E."/>
            <person name="Wrobel A."/>
            <person name="Rasinkangas P."/>
            <person name="Parkhill J."/>
            <person name="Rea M.C."/>
            <person name="O'Sullivan O."/>
            <person name="Ritari J."/>
            <person name="Douillard F.P."/>
            <person name="Paul Ross R."/>
            <person name="Yang R."/>
            <person name="Briner A.E."/>
            <person name="Felis G.E."/>
            <person name="de Vos W.M."/>
            <person name="Barrangou R."/>
            <person name="Klaenhammer T.R."/>
            <person name="Caufield P.W."/>
            <person name="Cui Y."/>
            <person name="Zhang H."/>
            <person name="O'Toole P.W."/>
        </authorList>
    </citation>
    <scope>NUCLEOTIDE SEQUENCE [LARGE SCALE GENOMIC DNA]</scope>
    <source>
        <strain evidence="6 7">DSM 19972</strain>
    </source>
</reference>
<dbReference type="FunFam" id="3.30.70.870:FF:000003">
    <property type="entry name" value="GTP-binding protein TypA"/>
    <property type="match status" value="1"/>
</dbReference>
<dbReference type="PROSITE" id="PS00301">
    <property type="entry name" value="G_TR_1"/>
    <property type="match status" value="1"/>
</dbReference>
<dbReference type="PANTHER" id="PTHR42908:SF8">
    <property type="entry name" value="TR-TYPE G DOMAIN-CONTAINING PROTEIN"/>
    <property type="match status" value="1"/>
</dbReference>
<sequence>MKTRDDIRNVAIIAHVDHGKTTLVNELLKQSDTLDEHTQIDDRALDSNAIEKERGITILSKNTAVRYKDKQINILDTPGHADFGGEVERIMKMVDGVLLIVDAFEGTMPQTRFVLKKALEQHLTPIVVINKIDRPGARPEEVVDEVLDLFIELGAEEDQLEFPVIYASAVNGTSSLESDPATQKHTMDPIFKAIVKTIPAPVDNSDEPLQFQVSMLDYNEFVGRIGIGRVFRGKIKVGDQVTVMKLNGTQKNFRVTKLFGFFGLKRLEINEAKAGDLIAVSGMEDIFVGETVCPIDHPEALPILRIDPPTLQMTFRTNDSPFVGQEGDYVTARKLEDRLKVQLHTDVSLRVEDTDSPDAWVVSGRGELHLSILIETLRREGFELAVSRPQVIYRDVDGKTCEPFESVTIDTPDEYSGAVIDSLSQRKGEMLNMETNSNGQTRLTFSAPTRGLIGYDSQFLSMTRGYGIFNHTFSEYKPVIRNWEPGRRNGALVSINRGKATTYAIMGVEDRGTIFVDPGTEVYEGMIVGESSRERDISVNVTKGKNMTNVRSSNKDQTASIKKPTHFTLEESLEFLNEDELLEITPESIRLRKRILETNAREKAVKQKKTAAKKN</sequence>
<dbReference type="Gene3D" id="2.40.30.10">
    <property type="entry name" value="Translation factors"/>
    <property type="match status" value="1"/>
</dbReference>
<evidence type="ECO:0000313" key="7">
    <source>
        <dbReference type="Proteomes" id="UP000051686"/>
    </source>
</evidence>
<proteinExistence type="inferred from homology"/>
<dbReference type="AlphaFoldDB" id="A0A0R1MJF7"/>
<evidence type="ECO:0000256" key="3">
    <source>
        <dbReference type="ARBA" id="ARBA00048548"/>
    </source>
</evidence>
<dbReference type="Gene3D" id="3.30.70.240">
    <property type="match status" value="1"/>
</dbReference>
<dbReference type="GO" id="GO:0000027">
    <property type="term" value="P:ribosomal large subunit assembly"/>
    <property type="evidence" value="ECO:0007669"/>
    <property type="project" value="UniProtKB-UniRule"/>
</dbReference>
<comment type="function">
    <text evidence="4">A 50S ribosomal subunit assembly protein with GTPase activity, required for 50S subunit assembly at low temperatures, may also play a role in translation. Binds GTP and analogs. Binds the 70S ribosome between the 30S and 50S subunits, in a similar position as ribosome-bound EF-G; it contacts a number of ribosomal proteins, both rRNAs and the A-site tRNA.</text>
</comment>
<dbReference type="InterPro" id="IPR009000">
    <property type="entry name" value="Transl_B-barrel_sf"/>
</dbReference>
<dbReference type="Pfam" id="PF03144">
    <property type="entry name" value="GTP_EFTU_D2"/>
    <property type="match status" value="1"/>
</dbReference>
<dbReference type="NCBIfam" id="TIGR00231">
    <property type="entry name" value="small_GTP"/>
    <property type="match status" value="1"/>
</dbReference>
<dbReference type="Proteomes" id="UP000051686">
    <property type="component" value="Unassembled WGS sequence"/>
</dbReference>
<dbReference type="GO" id="GO:0009409">
    <property type="term" value="P:response to cold"/>
    <property type="evidence" value="ECO:0007669"/>
    <property type="project" value="UniProtKB-ARBA"/>
</dbReference>
<dbReference type="CDD" id="cd03710">
    <property type="entry name" value="BipA_TypA_C"/>
    <property type="match status" value="1"/>
</dbReference>
<dbReference type="InterPro" id="IPR047043">
    <property type="entry name" value="BipA_III"/>
</dbReference>
<dbReference type="InterPro" id="IPR005225">
    <property type="entry name" value="Small_GTP-bd"/>
</dbReference>
<dbReference type="GO" id="GO:0003924">
    <property type="term" value="F:GTPase activity"/>
    <property type="evidence" value="ECO:0007669"/>
    <property type="project" value="UniProtKB-UniRule"/>
</dbReference>
<organism evidence="6 7">
    <name type="scientific">Liquorilactobacillus oeni DSM 19972</name>
    <dbReference type="NCBI Taxonomy" id="1423777"/>
    <lineage>
        <taxon>Bacteria</taxon>
        <taxon>Bacillati</taxon>
        <taxon>Bacillota</taxon>
        <taxon>Bacilli</taxon>
        <taxon>Lactobacillales</taxon>
        <taxon>Lactobacillaceae</taxon>
        <taxon>Liquorilactobacillus</taxon>
    </lineage>
</organism>
<dbReference type="RefSeq" id="WP_057896597.1">
    <property type="nucleotide sequence ID" value="NZ_AZEH01000039.1"/>
</dbReference>
<dbReference type="Gene3D" id="3.30.70.870">
    <property type="entry name" value="Elongation Factor G (Translational Gtpase), domain 3"/>
    <property type="match status" value="1"/>
</dbReference>
<dbReference type="Pfam" id="PF00009">
    <property type="entry name" value="GTP_EFTU"/>
    <property type="match status" value="1"/>
</dbReference>
<dbReference type="InterPro" id="IPR000795">
    <property type="entry name" value="T_Tr_GTP-bd_dom"/>
</dbReference>
<dbReference type="CDD" id="cd03691">
    <property type="entry name" value="BipA_TypA_II"/>
    <property type="match status" value="1"/>
</dbReference>
<evidence type="ECO:0000256" key="1">
    <source>
        <dbReference type="ARBA" id="ARBA00022741"/>
    </source>
</evidence>
<feature type="domain" description="Tr-type G" evidence="5">
    <location>
        <begin position="5"/>
        <end position="202"/>
    </location>
</feature>
<dbReference type="GO" id="GO:1990904">
    <property type="term" value="C:ribonucleoprotein complex"/>
    <property type="evidence" value="ECO:0007669"/>
    <property type="project" value="TreeGrafter"/>
</dbReference>
<protein>
    <recommendedName>
        <fullName evidence="4">Large ribosomal subunit assembly factor BipA</fullName>
        <ecNumber evidence="4">3.6.5.-</ecNumber>
    </recommendedName>
    <alternativeName>
        <fullName evidence="4">GTP-binding protein BipA</fullName>
    </alternativeName>
</protein>
<accession>A0A0R1MJF7</accession>
<dbReference type="InterPro" id="IPR004161">
    <property type="entry name" value="EFTu-like_2"/>
</dbReference>
<dbReference type="Pfam" id="PF00679">
    <property type="entry name" value="EFG_C"/>
    <property type="match status" value="1"/>
</dbReference>
<evidence type="ECO:0000256" key="2">
    <source>
        <dbReference type="ARBA" id="ARBA00023134"/>
    </source>
</evidence>
<keyword evidence="4" id="KW-0820">tRNA-binding</keyword>
<comment type="similarity">
    <text evidence="4">Belongs to the TRAFAC class translation factor GTPase superfamily. Classic translation factor GTPase family. BipA subfamily.</text>
</comment>
<dbReference type="CDD" id="cd16263">
    <property type="entry name" value="BipA_III"/>
    <property type="match status" value="1"/>
</dbReference>
<dbReference type="FunFam" id="2.40.30.10:FF:000016">
    <property type="entry name" value="GTP-binding protein TypA"/>
    <property type="match status" value="1"/>
</dbReference>
<dbReference type="PANTHER" id="PTHR42908">
    <property type="entry name" value="TRANSLATION ELONGATION FACTOR-RELATED"/>
    <property type="match status" value="1"/>
</dbReference>
<dbReference type="STRING" id="1423777.FD46_GL001777"/>
<dbReference type="HAMAP" id="MF_00849">
    <property type="entry name" value="BipA"/>
    <property type="match status" value="1"/>
</dbReference>
<dbReference type="OrthoDB" id="9804431at2"/>
<keyword evidence="1 4" id="KW-0547">Nucleotide-binding</keyword>
<evidence type="ECO:0000259" key="5">
    <source>
        <dbReference type="PROSITE" id="PS51722"/>
    </source>
</evidence>
<dbReference type="CDD" id="cd01891">
    <property type="entry name" value="TypA_BipA"/>
    <property type="match status" value="1"/>
</dbReference>
<keyword evidence="4" id="KW-0690">Ribosome biogenesis</keyword>
<keyword evidence="4" id="KW-0963">Cytoplasm</keyword>
<dbReference type="GO" id="GO:0005525">
    <property type="term" value="F:GTP binding"/>
    <property type="evidence" value="ECO:0007669"/>
    <property type="project" value="UniProtKB-UniRule"/>
</dbReference>
<feature type="binding site" evidence="4">
    <location>
        <begin position="130"/>
        <end position="133"/>
    </location>
    <ligand>
        <name>GTP</name>
        <dbReference type="ChEBI" id="CHEBI:37565"/>
    </ligand>
</feature>
<dbReference type="EMBL" id="AZEH01000039">
    <property type="protein sequence ID" value="KRL04643.1"/>
    <property type="molecule type" value="Genomic_DNA"/>
</dbReference>
<dbReference type="EC" id="3.6.5.-" evidence="4"/>
<dbReference type="GO" id="GO:0019843">
    <property type="term" value="F:rRNA binding"/>
    <property type="evidence" value="ECO:0007669"/>
    <property type="project" value="UniProtKB-KW"/>
</dbReference>
<name>A0A0R1MJF7_9LACO</name>
<dbReference type="PATRIC" id="fig|1423777.3.peg.1831"/>
<dbReference type="InterPro" id="IPR035651">
    <property type="entry name" value="BipA_V"/>
</dbReference>
<dbReference type="InterPro" id="IPR031157">
    <property type="entry name" value="G_TR_CS"/>
</dbReference>